<organism evidence="2 3">
    <name type="scientific">Sphaerisporangium corydalis</name>
    <dbReference type="NCBI Taxonomy" id="1441875"/>
    <lineage>
        <taxon>Bacteria</taxon>
        <taxon>Bacillati</taxon>
        <taxon>Actinomycetota</taxon>
        <taxon>Actinomycetes</taxon>
        <taxon>Streptosporangiales</taxon>
        <taxon>Streptosporangiaceae</taxon>
        <taxon>Sphaerisporangium</taxon>
    </lineage>
</organism>
<sequence length="480" mass="52065">MSPAKVVVYAGPTISREEVLGVVPQARVRPPAARGDLLKEEWGRDDTAVIIDGYYRERLSVGHKEILWLLDAGVNVIGAASMGALRAAELSPYGMTGVGSVYRMYATGEVDGDDEVAILHGPAERGYPAGTVAMVNLRYGCQEGARTDLVPAAAGERIVEVAKARPFTHRTWDELAGELGCGDHDALRTLERMIGTGAWDLKRLDALSALRTATRRADVSGTRAGGEVLHGVSGTRAADPADARAADEAPADAWAADEAPAGGWVADEALTGVIHYEALRWRSTREYAPGRWMSDLDVLNAARLFGEDYPRLHEEVLTGLLAGFAEAQGLEVDAYARARLGAGEDPDLPPALASWLTGAEAATLPVAERLRLVMVRVWPVWQSADWRPDVLARVKESSRWAEWTGLVAHADEVAEKTRGRVVVPPPEVCAKLFLRHWKRGGTSAEVEMARRGFFGMEDLGRTVTRFFAMDVQNARAARTR</sequence>
<dbReference type="RefSeq" id="WP_262841590.1">
    <property type="nucleotide sequence ID" value="NZ_JANZYP010000006.1"/>
</dbReference>
<feature type="domain" description="TfuA-like core" evidence="1">
    <location>
        <begin position="52"/>
        <end position="171"/>
    </location>
</feature>
<dbReference type="Proteomes" id="UP001595891">
    <property type="component" value="Unassembled WGS sequence"/>
</dbReference>
<evidence type="ECO:0000313" key="2">
    <source>
        <dbReference type="EMBL" id="MFC4586162.1"/>
    </source>
</evidence>
<keyword evidence="3" id="KW-1185">Reference proteome</keyword>
<dbReference type="Pfam" id="PF07812">
    <property type="entry name" value="TfuA"/>
    <property type="match status" value="1"/>
</dbReference>
<dbReference type="InterPro" id="IPR012924">
    <property type="entry name" value="TfuA_core"/>
</dbReference>
<reference evidence="3" key="1">
    <citation type="journal article" date="2019" name="Int. J. Syst. Evol. Microbiol.">
        <title>The Global Catalogue of Microorganisms (GCM) 10K type strain sequencing project: providing services to taxonomists for standard genome sequencing and annotation.</title>
        <authorList>
            <consortium name="The Broad Institute Genomics Platform"/>
            <consortium name="The Broad Institute Genome Sequencing Center for Infectious Disease"/>
            <person name="Wu L."/>
            <person name="Ma J."/>
        </authorList>
    </citation>
    <scope>NUCLEOTIDE SEQUENCE [LARGE SCALE GENOMIC DNA]</scope>
    <source>
        <strain evidence="3">CCUG 49560</strain>
    </source>
</reference>
<evidence type="ECO:0000259" key="1">
    <source>
        <dbReference type="Pfam" id="PF07812"/>
    </source>
</evidence>
<name>A0ABV9EC25_9ACTN</name>
<gene>
    <name evidence="2" type="ORF">ACFO8L_08765</name>
</gene>
<accession>A0ABV9EC25</accession>
<comment type="caution">
    <text evidence="2">The sequence shown here is derived from an EMBL/GenBank/DDBJ whole genome shotgun (WGS) entry which is preliminary data.</text>
</comment>
<dbReference type="EMBL" id="JBHSFN010000004">
    <property type="protein sequence ID" value="MFC4586162.1"/>
    <property type="molecule type" value="Genomic_DNA"/>
</dbReference>
<evidence type="ECO:0000313" key="3">
    <source>
        <dbReference type="Proteomes" id="UP001595891"/>
    </source>
</evidence>
<protein>
    <submittedName>
        <fullName evidence="2">TfuA-like protein</fullName>
    </submittedName>
</protein>
<proteinExistence type="predicted"/>